<protein>
    <recommendedName>
        <fullName evidence="3">Outer membrane protein beta-barrel domain-containing protein</fullName>
    </recommendedName>
</protein>
<dbReference type="Proteomes" id="UP000235778">
    <property type="component" value="Unassembled WGS sequence"/>
</dbReference>
<evidence type="ECO:0000256" key="2">
    <source>
        <dbReference type="SAM" id="SignalP"/>
    </source>
</evidence>
<comment type="caution">
    <text evidence="4">The sequence shown here is derived from an EMBL/GenBank/DDBJ whole genome shotgun (WGS) entry which is preliminary data.</text>
</comment>
<dbReference type="EMBL" id="MCSI01000036">
    <property type="protein sequence ID" value="PME71541.1"/>
    <property type="molecule type" value="Genomic_DNA"/>
</dbReference>
<keyword evidence="1 2" id="KW-0732">Signal</keyword>
<feature type="domain" description="Outer membrane protein beta-barrel" evidence="3">
    <location>
        <begin position="10"/>
        <end position="198"/>
    </location>
</feature>
<feature type="chain" id="PRO_5014600968" description="Outer membrane protein beta-barrel domain-containing protein" evidence="2">
    <location>
        <begin position="23"/>
        <end position="198"/>
    </location>
</feature>
<feature type="signal peptide" evidence="2">
    <location>
        <begin position="1"/>
        <end position="22"/>
    </location>
</feature>
<accession>A0A2N7C6C0</accession>
<dbReference type="InterPro" id="IPR027385">
    <property type="entry name" value="Beta-barrel_OMP"/>
</dbReference>
<dbReference type="SUPFAM" id="SSF56925">
    <property type="entry name" value="OMPA-like"/>
    <property type="match status" value="1"/>
</dbReference>
<dbReference type="RefSeq" id="WP_102268581.1">
    <property type="nucleotide sequence ID" value="NZ_MCSH01000152.1"/>
</dbReference>
<dbReference type="InterPro" id="IPR011250">
    <property type="entry name" value="OMP/PagP_B-barrel"/>
</dbReference>
<sequence length="198" mass="21654">MNNKYILSIAMMSALVANSVMAEDNGFYLGGAIGTTGIDDGGLYEGSSRPITVDAEDRTYKIIAGYQFNRIVALEAQYTNYGDVVAKDALTKDSYTWSPTAFSIVANLGYTFDNGIRPFGIVGLSTIDLDQSAPLLDDDRGDAIRYGFGVEYTPKQAENFNFRLGYEADAFAIESDSGFENDKDLVIDSFYLGATYNF</sequence>
<evidence type="ECO:0000256" key="1">
    <source>
        <dbReference type="ARBA" id="ARBA00022729"/>
    </source>
</evidence>
<organism evidence="4 5">
    <name type="scientific">Vibrio lentus</name>
    <dbReference type="NCBI Taxonomy" id="136468"/>
    <lineage>
        <taxon>Bacteria</taxon>
        <taxon>Pseudomonadati</taxon>
        <taxon>Pseudomonadota</taxon>
        <taxon>Gammaproteobacteria</taxon>
        <taxon>Vibrionales</taxon>
        <taxon>Vibrionaceae</taxon>
        <taxon>Vibrio</taxon>
    </lineage>
</organism>
<evidence type="ECO:0000313" key="4">
    <source>
        <dbReference type="EMBL" id="PME71541.1"/>
    </source>
</evidence>
<evidence type="ECO:0000313" key="5">
    <source>
        <dbReference type="Proteomes" id="UP000235778"/>
    </source>
</evidence>
<gene>
    <name evidence="4" type="ORF">BCV30_03635</name>
</gene>
<name>A0A2N7C6C0_9VIBR</name>
<proteinExistence type="predicted"/>
<dbReference type="AlphaFoldDB" id="A0A2N7C6C0"/>
<reference evidence="5" key="1">
    <citation type="submission" date="2016-07" db="EMBL/GenBank/DDBJ databases">
        <title>Nontailed viruses are major unrecognized killers of bacteria in the ocean.</title>
        <authorList>
            <person name="Kauffman K."/>
            <person name="Hussain F."/>
            <person name="Yang J."/>
            <person name="Arevalo P."/>
            <person name="Brown J."/>
            <person name="Cutler M."/>
            <person name="Kelly L."/>
            <person name="Polz M.F."/>
        </authorList>
    </citation>
    <scope>NUCLEOTIDE SEQUENCE [LARGE SCALE GENOMIC DNA]</scope>
    <source>
        <strain evidence="5">10N.286.55.C1</strain>
    </source>
</reference>
<dbReference type="Pfam" id="PF13505">
    <property type="entry name" value="OMP_b-brl"/>
    <property type="match status" value="1"/>
</dbReference>
<evidence type="ECO:0000259" key="3">
    <source>
        <dbReference type="Pfam" id="PF13505"/>
    </source>
</evidence>
<dbReference type="Gene3D" id="2.40.160.20">
    <property type="match status" value="1"/>
</dbReference>